<comment type="similarity">
    <text evidence="1">Belongs to the NAD(P)-dependent epimerase/dehydratase family.</text>
</comment>
<evidence type="ECO:0000259" key="2">
    <source>
        <dbReference type="Pfam" id="PF01370"/>
    </source>
</evidence>
<accession>A0A1F6CN89</accession>
<gene>
    <name evidence="3" type="ORF">A2763_01710</name>
</gene>
<dbReference type="Gene3D" id="3.40.50.720">
    <property type="entry name" value="NAD(P)-binding Rossmann-like Domain"/>
    <property type="match status" value="1"/>
</dbReference>
<evidence type="ECO:0000313" key="4">
    <source>
        <dbReference type="Proteomes" id="UP000178370"/>
    </source>
</evidence>
<feature type="domain" description="NAD-dependent epimerase/dehydratase" evidence="2">
    <location>
        <begin position="4"/>
        <end position="224"/>
    </location>
</feature>
<protein>
    <recommendedName>
        <fullName evidence="2">NAD-dependent epimerase/dehydratase domain-containing protein</fullName>
    </recommendedName>
</protein>
<dbReference type="STRING" id="1798482.A2763_01710"/>
<dbReference type="SUPFAM" id="SSF51735">
    <property type="entry name" value="NAD(P)-binding Rossmann-fold domains"/>
    <property type="match status" value="1"/>
</dbReference>
<sequence>MKKILVTGSSGTIGTELCIQLSYEGYEVHGLDRKLPQTEQNGLEKFTQLDLLEREKLGALSGDFDLVIHLAANARVHNLVVNPDLALENAITTHTVFEFVRKNKIPRILFASSREVYGNQDTLPIEEGRASQRFSQSPYSSSKIFGESYCYAYKTVYDIDAKLLRYSNVYGRWDISDRFVPKLIRSLRDNAPFIIYGEEKSMSFTYIDDCVSGTIQLVRSWDTLPMEVNVASETKDRLVDVAELAKRMMGSSSEITIGENLPGEVWNYQANIDVLKKTGWGPKFTTEEGLKLSIDWYLKNA</sequence>
<evidence type="ECO:0000256" key="1">
    <source>
        <dbReference type="ARBA" id="ARBA00007637"/>
    </source>
</evidence>
<dbReference type="InterPro" id="IPR036291">
    <property type="entry name" value="NAD(P)-bd_dom_sf"/>
</dbReference>
<comment type="caution">
    <text evidence="3">The sequence shown here is derived from an EMBL/GenBank/DDBJ whole genome shotgun (WGS) entry which is preliminary data.</text>
</comment>
<proteinExistence type="inferred from homology"/>
<dbReference type="Proteomes" id="UP000178370">
    <property type="component" value="Unassembled WGS sequence"/>
</dbReference>
<dbReference type="AlphaFoldDB" id="A0A1F6CN89"/>
<evidence type="ECO:0000313" key="3">
    <source>
        <dbReference type="EMBL" id="OGG50471.1"/>
    </source>
</evidence>
<dbReference type="InterPro" id="IPR001509">
    <property type="entry name" value="Epimerase_deHydtase"/>
</dbReference>
<organism evidence="3 4">
    <name type="scientific">Candidatus Kaiserbacteria bacterium RIFCSPHIGHO2_01_FULL_54_36</name>
    <dbReference type="NCBI Taxonomy" id="1798482"/>
    <lineage>
        <taxon>Bacteria</taxon>
        <taxon>Candidatus Kaiseribacteriota</taxon>
    </lineage>
</organism>
<dbReference type="Pfam" id="PF01370">
    <property type="entry name" value="Epimerase"/>
    <property type="match status" value="1"/>
</dbReference>
<dbReference type="PANTHER" id="PTHR43000">
    <property type="entry name" value="DTDP-D-GLUCOSE 4,6-DEHYDRATASE-RELATED"/>
    <property type="match status" value="1"/>
</dbReference>
<reference evidence="3 4" key="1">
    <citation type="journal article" date="2016" name="Nat. Commun.">
        <title>Thousands of microbial genomes shed light on interconnected biogeochemical processes in an aquifer system.</title>
        <authorList>
            <person name="Anantharaman K."/>
            <person name="Brown C.T."/>
            <person name="Hug L.A."/>
            <person name="Sharon I."/>
            <person name="Castelle C.J."/>
            <person name="Probst A.J."/>
            <person name="Thomas B.C."/>
            <person name="Singh A."/>
            <person name="Wilkins M.J."/>
            <person name="Karaoz U."/>
            <person name="Brodie E.L."/>
            <person name="Williams K.H."/>
            <person name="Hubbard S.S."/>
            <person name="Banfield J.F."/>
        </authorList>
    </citation>
    <scope>NUCLEOTIDE SEQUENCE [LARGE SCALE GENOMIC DNA]</scope>
</reference>
<dbReference type="EMBL" id="MFKV01000014">
    <property type="protein sequence ID" value="OGG50471.1"/>
    <property type="molecule type" value="Genomic_DNA"/>
</dbReference>
<name>A0A1F6CN89_9BACT</name>